<dbReference type="PRINTS" id="PR00722">
    <property type="entry name" value="CHYMOTRYPSIN"/>
</dbReference>
<keyword evidence="6 11" id="KW-0720">Serine protease</keyword>
<dbReference type="InterPro" id="IPR001254">
    <property type="entry name" value="Trypsin_dom"/>
</dbReference>
<reference evidence="14" key="1">
    <citation type="journal article" date="2014" name="Science">
        <title>Nonhuman genetics. Genomic basis for the convergent evolution of electric organs.</title>
        <authorList>
            <person name="Gallant J.R."/>
            <person name="Traeger L.L."/>
            <person name="Volkening J.D."/>
            <person name="Moffett H."/>
            <person name="Chen P.H."/>
            <person name="Novina C.D."/>
            <person name="Phillips G.N.Jr."/>
            <person name="Anand R."/>
            <person name="Wells G.B."/>
            <person name="Pinch M."/>
            <person name="Guth R."/>
            <person name="Unguez G.A."/>
            <person name="Albert J.S."/>
            <person name="Zakon H.H."/>
            <person name="Samanta M.P."/>
            <person name="Sussman M.R."/>
        </authorList>
    </citation>
    <scope>NUCLEOTIDE SEQUENCE [LARGE SCALE GENOMIC DNA]</scope>
</reference>
<dbReference type="InterPro" id="IPR043504">
    <property type="entry name" value="Peptidase_S1_PA_chymotrypsin"/>
</dbReference>
<dbReference type="FunFam" id="2.40.10.10:FF:000017">
    <property type="entry name" value="Chymotrypsin-like elastase family member 1"/>
    <property type="match status" value="1"/>
</dbReference>
<dbReference type="SUPFAM" id="SSF50494">
    <property type="entry name" value="Trypsin-like serine proteases"/>
    <property type="match status" value="1"/>
</dbReference>
<dbReference type="GO" id="GO:0004252">
    <property type="term" value="F:serine-type endopeptidase activity"/>
    <property type="evidence" value="ECO:0007669"/>
    <property type="project" value="UniProtKB-EC"/>
</dbReference>
<dbReference type="STRING" id="8005.ENSEEEP00000028365"/>
<evidence type="ECO:0000256" key="2">
    <source>
        <dbReference type="ARBA" id="ARBA00022525"/>
    </source>
</evidence>
<evidence type="ECO:0000256" key="4">
    <source>
        <dbReference type="ARBA" id="ARBA00022729"/>
    </source>
</evidence>
<dbReference type="PROSITE" id="PS00134">
    <property type="entry name" value="TRYPSIN_HIS"/>
    <property type="match status" value="1"/>
</dbReference>
<dbReference type="PROSITE" id="PS50240">
    <property type="entry name" value="TRYPSIN_DOM"/>
    <property type="match status" value="1"/>
</dbReference>
<reference evidence="14" key="2">
    <citation type="journal article" date="2017" name="Sci. Adv.">
        <title>A tail of two voltages: Proteomic comparison of the three electric organs of the electric eel.</title>
        <authorList>
            <person name="Traeger L.L."/>
            <person name="Sabat G."/>
            <person name="Barrett-Wilt G.A."/>
            <person name="Wells G.B."/>
            <person name="Sussman M.R."/>
        </authorList>
    </citation>
    <scope>NUCLEOTIDE SEQUENCE [LARGE SCALE GENOMIC DNA]</scope>
</reference>
<dbReference type="GO" id="GO:0005615">
    <property type="term" value="C:extracellular space"/>
    <property type="evidence" value="ECO:0007669"/>
    <property type="project" value="TreeGrafter"/>
</dbReference>
<dbReference type="FunFam" id="2.40.10.10:FF:000004">
    <property type="entry name" value="Tryptase gamma 1"/>
    <property type="match status" value="1"/>
</dbReference>
<dbReference type="InterPro" id="IPR001314">
    <property type="entry name" value="Peptidase_S1A"/>
</dbReference>
<accession>A0A4W4FWU6</accession>
<keyword evidence="14" id="KW-1185">Reference proteome</keyword>
<dbReference type="EC" id="3.4.21.71" evidence="10"/>
<keyword evidence="3 11" id="KW-0645">Protease</keyword>
<evidence type="ECO:0000256" key="7">
    <source>
        <dbReference type="ARBA" id="ARBA00023145"/>
    </source>
</evidence>
<evidence type="ECO:0000256" key="9">
    <source>
        <dbReference type="ARBA" id="ARBA00036026"/>
    </source>
</evidence>
<keyword evidence="5 11" id="KW-0378">Hydrolase</keyword>
<evidence type="ECO:0000256" key="11">
    <source>
        <dbReference type="RuleBase" id="RU363034"/>
    </source>
</evidence>
<dbReference type="CDD" id="cd00190">
    <property type="entry name" value="Tryp_SPc"/>
    <property type="match status" value="1"/>
</dbReference>
<reference evidence="13" key="4">
    <citation type="submission" date="2025-08" db="UniProtKB">
        <authorList>
            <consortium name="Ensembl"/>
        </authorList>
    </citation>
    <scope>IDENTIFICATION</scope>
</reference>
<reference evidence="13" key="3">
    <citation type="submission" date="2020-05" db="EMBL/GenBank/DDBJ databases">
        <title>Electrophorus electricus (electric eel) genome, fEleEle1, primary haplotype.</title>
        <authorList>
            <person name="Myers G."/>
            <person name="Meyer A."/>
            <person name="Fedrigo O."/>
            <person name="Formenti G."/>
            <person name="Rhie A."/>
            <person name="Tracey A."/>
            <person name="Sims Y."/>
            <person name="Jarvis E.D."/>
        </authorList>
    </citation>
    <scope>NUCLEOTIDE SEQUENCE [LARGE SCALE GENOMIC DNA]</scope>
</reference>
<dbReference type="PROSITE" id="PS00135">
    <property type="entry name" value="TRYPSIN_SER"/>
    <property type="match status" value="1"/>
</dbReference>
<dbReference type="InterPro" id="IPR050850">
    <property type="entry name" value="Peptidase_S1_Elastase_sf"/>
</dbReference>
<keyword evidence="4" id="KW-0732">Signal</keyword>
<sequence>MILPRFYILTSFNELLVHYKHLPLFLSVCMTVCVSEPAYGCGLPTFPPMVNRVVGGEDVRPHSWPWQASLQYKTSSSYFHTCGGTLISNQWVLTAAHCISSSRTYRVYLGKHSMNTPNEKGSIAIAPAKIIVHELWDSARIRLVSFNDIALIKLQTPVQFSDTIKPACLPKDGQVLPNATPCYVTGWGRLWTGGPTPDILQQALLPVVDHQTCSQPDWWGSLVTGKMVCAGGDGLLSSCNGDSGGPLNCQSANGSWDVQGVVSFGSSLGCNYPKKPSVFTRVASYSSWINKVGATTLFILFTFKYTVSCVL</sequence>
<comment type="catalytic activity">
    <reaction evidence="9">
        <text>Preferential cleavage: Leu-|-Xaa, Met-|-Xaa and Phe-|-Xaa. Hydrolyzes elastin.</text>
        <dbReference type="EC" id="3.4.21.71"/>
    </reaction>
</comment>
<dbReference type="AlphaFoldDB" id="A0A4W4FWU6"/>
<dbReference type="Ensembl" id="ENSEEET00000028691.2">
    <property type="protein sequence ID" value="ENSEEEP00000028365.2"/>
    <property type="gene ID" value="ENSEEEG00000013271.2"/>
</dbReference>
<keyword evidence="7" id="KW-0865">Zymogen</keyword>
<proteinExistence type="predicted"/>
<evidence type="ECO:0000259" key="12">
    <source>
        <dbReference type="PROSITE" id="PS50240"/>
    </source>
</evidence>
<comment type="subcellular location">
    <subcellularLocation>
        <location evidence="1">Secreted</location>
    </subcellularLocation>
</comment>
<dbReference type="GeneTree" id="ENSGT01030000234528"/>
<organism evidence="13 14">
    <name type="scientific">Electrophorus electricus</name>
    <name type="common">Electric eel</name>
    <name type="synonym">Gymnotus electricus</name>
    <dbReference type="NCBI Taxonomy" id="8005"/>
    <lineage>
        <taxon>Eukaryota</taxon>
        <taxon>Metazoa</taxon>
        <taxon>Chordata</taxon>
        <taxon>Craniata</taxon>
        <taxon>Vertebrata</taxon>
        <taxon>Euteleostomi</taxon>
        <taxon>Actinopterygii</taxon>
        <taxon>Neopterygii</taxon>
        <taxon>Teleostei</taxon>
        <taxon>Ostariophysi</taxon>
        <taxon>Gymnotiformes</taxon>
        <taxon>Gymnotoidei</taxon>
        <taxon>Gymnotidae</taxon>
        <taxon>Electrophorus</taxon>
    </lineage>
</organism>
<dbReference type="InterPro" id="IPR018114">
    <property type="entry name" value="TRYPSIN_HIS"/>
</dbReference>
<dbReference type="PANTHER" id="PTHR24257:SF19">
    <property type="entry name" value="CHYMOTRYPSIN-LIKE ELASTASE FAMILY MEMBER 2B"/>
    <property type="match status" value="1"/>
</dbReference>
<evidence type="ECO:0000256" key="5">
    <source>
        <dbReference type="ARBA" id="ARBA00022801"/>
    </source>
</evidence>
<evidence type="ECO:0000313" key="14">
    <source>
        <dbReference type="Proteomes" id="UP000314983"/>
    </source>
</evidence>
<keyword evidence="2" id="KW-0964">Secreted</keyword>
<dbReference type="Pfam" id="PF00089">
    <property type="entry name" value="Trypsin"/>
    <property type="match status" value="1"/>
</dbReference>
<feature type="domain" description="Peptidase S1" evidence="12">
    <location>
        <begin position="53"/>
        <end position="294"/>
    </location>
</feature>
<evidence type="ECO:0000256" key="3">
    <source>
        <dbReference type="ARBA" id="ARBA00022670"/>
    </source>
</evidence>
<keyword evidence="8" id="KW-1015">Disulfide bond</keyword>
<dbReference type="SMART" id="SM00020">
    <property type="entry name" value="Tryp_SPc"/>
    <property type="match status" value="1"/>
</dbReference>
<evidence type="ECO:0000256" key="6">
    <source>
        <dbReference type="ARBA" id="ARBA00022825"/>
    </source>
</evidence>
<evidence type="ECO:0000256" key="1">
    <source>
        <dbReference type="ARBA" id="ARBA00004613"/>
    </source>
</evidence>
<dbReference type="Gene3D" id="2.40.10.10">
    <property type="entry name" value="Trypsin-like serine proteases"/>
    <property type="match status" value="2"/>
</dbReference>
<evidence type="ECO:0000256" key="10">
    <source>
        <dbReference type="ARBA" id="ARBA00038991"/>
    </source>
</evidence>
<name>A0A4W4FWU6_ELEEL</name>
<dbReference type="InterPro" id="IPR009003">
    <property type="entry name" value="Peptidase_S1_PA"/>
</dbReference>
<dbReference type="InterPro" id="IPR033116">
    <property type="entry name" value="TRYPSIN_SER"/>
</dbReference>
<evidence type="ECO:0000313" key="13">
    <source>
        <dbReference type="Ensembl" id="ENSEEEP00000028365.2"/>
    </source>
</evidence>
<evidence type="ECO:0000256" key="8">
    <source>
        <dbReference type="ARBA" id="ARBA00023157"/>
    </source>
</evidence>
<protein>
    <recommendedName>
        <fullName evidence="10">pancreatic elastase II</fullName>
        <ecNumber evidence="10">3.4.21.71</ecNumber>
    </recommendedName>
</protein>
<dbReference type="PANTHER" id="PTHR24257">
    <property type="entry name" value="CHYMOTRYPSIN-LIKE ELASTASE FAMILY MEMBER"/>
    <property type="match status" value="1"/>
</dbReference>
<gene>
    <name evidence="13" type="primary">ela2</name>
</gene>
<reference evidence="13" key="5">
    <citation type="submission" date="2025-09" db="UniProtKB">
        <authorList>
            <consortium name="Ensembl"/>
        </authorList>
    </citation>
    <scope>IDENTIFICATION</scope>
</reference>
<dbReference type="Proteomes" id="UP000314983">
    <property type="component" value="Chromosome 23"/>
</dbReference>
<dbReference type="GO" id="GO:0006508">
    <property type="term" value="P:proteolysis"/>
    <property type="evidence" value="ECO:0007669"/>
    <property type="project" value="UniProtKB-KW"/>
</dbReference>